<evidence type="ECO:0000313" key="1">
    <source>
        <dbReference type="EMBL" id="GAA0178561.1"/>
    </source>
</evidence>
<dbReference type="AlphaFoldDB" id="A0AAV3RP72"/>
<evidence type="ECO:0000313" key="2">
    <source>
        <dbReference type="Proteomes" id="UP001454036"/>
    </source>
</evidence>
<gene>
    <name evidence="1" type="ORF">LIER_29855</name>
</gene>
<organism evidence="1 2">
    <name type="scientific">Lithospermum erythrorhizon</name>
    <name type="common">Purple gromwell</name>
    <name type="synonym">Lithospermum officinale var. erythrorhizon</name>
    <dbReference type="NCBI Taxonomy" id="34254"/>
    <lineage>
        <taxon>Eukaryota</taxon>
        <taxon>Viridiplantae</taxon>
        <taxon>Streptophyta</taxon>
        <taxon>Embryophyta</taxon>
        <taxon>Tracheophyta</taxon>
        <taxon>Spermatophyta</taxon>
        <taxon>Magnoliopsida</taxon>
        <taxon>eudicotyledons</taxon>
        <taxon>Gunneridae</taxon>
        <taxon>Pentapetalae</taxon>
        <taxon>asterids</taxon>
        <taxon>lamiids</taxon>
        <taxon>Boraginales</taxon>
        <taxon>Boraginaceae</taxon>
        <taxon>Boraginoideae</taxon>
        <taxon>Lithospermeae</taxon>
        <taxon>Lithospermum</taxon>
    </lineage>
</organism>
<name>A0AAV3RP72_LITER</name>
<sequence>MNMEDYLYGNKLHKPLGEEPDNINDEDWKELDRHFLGTIRPCLSRNVVANVAKKTTTKGLMKALSNLYEKPSAKNKTVEINFDDELKALILSASFPNSWEPMRVDVSNSVGNERLELKVVQERCLSEEVWKTETDWSHEEALPSFW</sequence>
<reference evidence="1 2" key="1">
    <citation type="submission" date="2024-01" db="EMBL/GenBank/DDBJ databases">
        <title>The complete chloroplast genome sequence of Lithospermum erythrorhizon: insights into the phylogenetic relationship among Boraginaceae species and the maternal lineages of purple gromwells.</title>
        <authorList>
            <person name="Okada T."/>
            <person name="Watanabe K."/>
        </authorList>
    </citation>
    <scope>NUCLEOTIDE SEQUENCE [LARGE SCALE GENOMIC DNA]</scope>
</reference>
<accession>A0AAV3RP72</accession>
<dbReference type="EMBL" id="BAABME010010424">
    <property type="protein sequence ID" value="GAA0178561.1"/>
    <property type="molecule type" value="Genomic_DNA"/>
</dbReference>
<keyword evidence="2" id="KW-1185">Reference proteome</keyword>
<dbReference type="Proteomes" id="UP001454036">
    <property type="component" value="Unassembled WGS sequence"/>
</dbReference>
<proteinExistence type="predicted"/>
<protein>
    <submittedName>
        <fullName evidence="1">Uncharacterized protein</fullName>
    </submittedName>
</protein>
<comment type="caution">
    <text evidence="1">The sequence shown here is derived from an EMBL/GenBank/DDBJ whole genome shotgun (WGS) entry which is preliminary data.</text>
</comment>